<dbReference type="PANTHER" id="PTHR40080:SF1">
    <property type="entry name" value="TRPR-LIKE PROTEIN YERC_YECD"/>
    <property type="match status" value="1"/>
</dbReference>
<protein>
    <recommendedName>
        <fullName evidence="3">TrpR like protein, YerC/YecD</fullName>
    </recommendedName>
</protein>
<sequence>MPHDVQDKVWDEFCELIAKLKTHDEARRFFKDLLNRQERLMLVRRLQIAKLLTLKATYSQIVDILKTGKPTIARVQRWLQFGRRGLSDSIKRIRTPSFRALEQRYRDYYRYYKKTN</sequence>
<dbReference type="NCBIfam" id="TIGR02531">
    <property type="entry name" value="yecD_yerC"/>
    <property type="match status" value="1"/>
</dbReference>
<dbReference type="AlphaFoldDB" id="A0A1F7USP6"/>
<reference evidence="1 2" key="1">
    <citation type="journal article" date="2016" name="Nat. Commun.">
        <title>Thousands of microbial genomes shed light on interconnected biogeochemical processes in an aquifer system.</title>
        <authorList>
            <person name="Anantharaman K."/>
            <person name="Brown C.T."/>
            <person name="Hug L.A."/>
            <person name="Sharon I."/>
            <person name="Castelle C.J."/>
            <person name="Probst A.J."/>
            <person name="Thomas B.C."/>
            <person name="Singh A."/>
            <person name="Wilkins M.J."/>
            <person name="Karaoz U."/>
            <person name="Brodie E.L."/>
            <person name="Williams K.H."/>
            <person name="Hubbard S.S."/>
            <person name="Banfield J.F."/>
        </authorList>
    </citation>
    <scope>NUCLEOTIDE SEQUENCE [LARGE SCALE GENOMIC DNA]</scope>
</reference>
<dbReference type="SUPFAM" id="SSF48295">
    <property type="entry name" value="TrpR-like"/>
    <property type="match status" value="1"/>
</dbReference>
<dbReference type="PANTHER" id="PTHR40080">
    <property type="entry name" value="LMO1763 PROTEIN"/>
    <property type="match status" value="1"/>
</dbReference>
<dbReference type="Gene3D" id="1.10.1270.10">
    <property type="entry name" value="TrpR-like"/>
    <property type="match status" value="1"/>
</dbReference>
<evidence type="ECO:0000313" key="1">
    <source>
        <dbReference type="EMBL" id="OGL81275.1"/>
    </source>
</evidence>
<dbReference type="InterPro" id="IPR000831">
    <property type="entry name" value="Trp_repress"/>
</dbReference>
<proteinExistence type="predicted"/>
<dbReference type="GO" id="GO:0043565">
    <property type="term" value="F:sequence-specific DNA binding"/>
    <property type="evidence" value="ECO:0007669"/>
    <property type="project" value="InterPro"/>
</dbReference>
<dbReference type="Proteomes" id="UP000176897">
    <property type="component" value="Unassembled WGS sequence"/>
</dbReference>
<evidence type="ECO:0000313" key="2">
    <source>
        <dbReference type="Proteomes" id="UP000176897"/>
    </source>
</evidence>
<name>A0A1F7USP6_9BACT</name>
<dbReference type="STRING" id="1802401.A3B21_03600"/>
<organism evidence="1 2">
    <name type="scientific">Candidatus Uhrbacteria bacterium RIFCSPLOWO2_01_FULL_47_24</name>
    <dbReference type="NCBI Taxonomy" id="1802401"/>
    <lineage>
        <taxon>Bacteria</taxon>
        <taxon>Candidatus Uhriibacteriota</taxon>
    </lineage>
</organism>
<dbReference type="Pfam" id="PF01371">
    <property type="entry name" value="Trp_repressor"/>
    <property type="match status" value="1"/>
</dbReference>
<dbReference type="EMBL" id="MGEJ01000008">
    <property type="protein sequence ID" value="OGL81275.1"/>
    <property type="molecule type" value="Genomic_DNA"/>
</dbReference>
<dbReference type="InterPro" id="IPR038116">
    <property type="entry name" value="TrpR-like_sf"/>
</dbReference>
<accession>A0A1F7USP6</accession>
<dbReference type="GO" id="GO:0003700">
    <property type="term" value="F:DNA-binding transcription factor activity"/>
    <property type="evidence" value="ECO:0007669"/>
    <property type="project" value="InterPro"/>
</dbReference>
<evidence type="ECO:0008006" key="3">
    <source>
        <dbReference type="Google" id="ProtNLM"/>
    </source>
</evidence>
<comment type="caution">
    <text evidence="1">The sequence shown here is derived from an EMBL/GenBank/DDBJ whole genome shotgun (WGS) entry which is preliminary data.</text>
</comment>
<gene>
    <name evidence="1" type="ORF">A3B21_03600</name>
</gene>
<dbReference type="InterPro" id="IPR010921">
    <property type="entry name" value="Trp_repressor/repl_initiator"/>
</dbReference>
<dbReference type="InterPro" id="IPR013368">
    <property type="entry name" value="YecD_YerC"/>
</dbReference>